<evidence type="ECO:0000259" key="6">
    <source>
        <dbReference type="Pfam" id="PF00675"/>
    </source>
</evidence>
<dbReference type="Pfam" id="PF00675">
    <property type="entry name" value="Peptidase_M16"/>
    <property type="match status" value="1"/>
</dbReference>
<reference evidence="8 9" key="1">
    <citation type="submission" date="2017-02" db="EMBL/GenBank/DDBJ databases">
        <authorList>
            <person name="Dridi B."/>
        </authorList>
    </citation>
    <scope>NUCLEOTIDE SEQUENCE [LARGE SCALE GENOMIC DNA]</scope>
    <source>
        <strain evidence="8 9">JB380</strain>
    </source>
</reference>
<protein>
    <submittedName>
        <fullName evidence="8">Peptidase, M16 family</fullName>
    </submittedName>
</protein>
<dbReference type="GO" id="GO:0046872">
    <property type="term" value="F:metal ion binding"/>
    <property type="evidence" value="ECO:0007669"/>
    <property type="project" value="InterPro"/>
</dbReference>
<dbReference type="SUPFAM" id="SSF63411">
    <property type="entry name" value="LuxS/MPP-like metallohydrolase"/>
    <property type="match status" value="2"/>
</dbReference>
<dbReference type="Proteomes" id="UP000196331">
    <property type="component" value="Unassembled WGS sequence"/>
</dbReference>
<proteinExistence type="inferred from homology"/>
<dbReference type="PANTHER" id="PTHR43690:SF17">
    <property type="entry name" value="PROTEIN YHJJ"/>
    <property type="match status" value="1"/>
</dbReference>
<dbReference type="InterPro" id="IPR050626">
    <property type="entry name" value="Peptidase_M16"/>
</dbReference>
<dbReference type="Pfam" id="PF05193">
    <property type="entry name" value="Peptidase_M16_C"/>
    <property type="match status" value="1"/>
</dbReference>
<comment type="caution">
    <text evidence="8">The sequence shown here is derived from an EMBL/GenBank/DDBJ whole genome shotgun (WGS) entry which is preliminary data.</text>
</comment>
<evidence type="ECO:0000256" key="2">
    <source>
        <dbReference type="ARBA" id="ARBA00022670"/>
    </source>
</evidence>
<dbReference type="GO" id="GO:0006508">
    <property type="term" value="P:proteolysis"/>
    <property type="evidence" value="ECO:0007669"/>
    <property type="project" value="UniProtKB-KW"/>
</dbReference>
<feature type="domain" description="Peptidase M16 C-terminal" evidence="7">
    <location>
        <begin position="210"/>
        <end position="385"/>
    </location>
</feature>
<dbReference type="InterPro" id="IPR011249">
    <property type="entry name" value="Metalloenz_LuxS/M16"/>
</dbReference>
<keyword evidence="2" id="KW-0645">Protease</keyword>
<dbReference type="PANTHER" id="PTHR43690">
    <property type="entry name" value="NARDILYSIN"/>
    <property type="match status" value="1"/>
</dbReference>
<dbReference type="RefSeq" id="WP_087108521.1">
    <property type="nucleotide sequence ID" value="NZ_FUKM01000036.1"/>
</dbReference>
<dbReference type="GO" id="GO:0008237">
    <property type="term" value="F:metallopeptidase activity"/>
    <property type="evidence" value="ECO:0007669"/>
    <property type="project" value="UniProtKB-KW"/>
</dbReference>
<dbReference type="AlphaFoldDB" id="A0A1R4I001"/>
<dbReference type="OrthoDB" id="9811314at2"/>
<evidence type="ECO:0000313" key="8">
    <source>
        <dbReference type="EMBL" id="SJN13167.1"/>
    </source>
</evidence>
<dbReference type="Gene3D" id="3.30.830.10">
    <property type="entry name" value="Metalloenzyme, LuxS/M16 peptidase-like"/>
    <property type="match status" value="2"/>
</dbReference>
<evidence type="ECO:0000313" key="9">
    <source>
        <dbReference type="Proteomes" id="UP000196331"/>
    </source>
</evidence>
<dbReference type="InterPro" id="IPR011765">
    <property type="entry name" value="Pept_M16_N"/>
</dbReference>
<evidence type="ECO:0000256" key="4">
    <source>
        <dbReference type="ARBA" id="ARBA00022833"/>
    </source>
</evidence>
<evidence type="ECO:0000256" key="3">
    <source>
        <dbReference type="ARBA" id="ARBA00022801"/>
    </source>
</evidence>
<dbReference type="EMBL" id="FUKM01000036">
    <property type="protein sequence ID" value="SJN13167.1"/>
    <property type="molecule type" value="Genomic_DNA"/>
</dbReference>
<evidence type="ECO:0000256" key="1">
    <source>
        <dbReference type="ARBA" id="ARBA00007261"/>
    </source>
</evidence>
<keyword evidence="3" id="KW-0378">Hydrolase</keyword>
<feature type="domain" description="Peptidase M16 N-terminal" evidence="6">
    <location>
        <begin position="57"/>
        <end position="176"/>
    </location>
</feature>
<keyword evidence="4" id="KW-0862">Zinc</keyword>
<comment type="similarity">
    <text evidence="1">Belongs to the peptidase M16 family.</text>
</comment>
<evidence type="ECO:0000259" key="7">
    <source>
        <dbReference type="Pfam" id="PF05193"/>
    </source>
</evidence>
<organism evidence="8 9">
    <name type="scientific">Halomonas citrativorans</name>
    <dbReference type="NCBI Taxonomy" id="2742612"/>
    <lineage>
        <taxon>Bacteria</taxon>
        <taxon>Pseudomonadati</taxon>
        <taxon>Pseudomonadota</taxon>
        <taxon>Gammaproteobacteria</taxon>
        <taxon>Oceanospirillales</taxon>
        <taxon>Halomonadaceae</taxon>
        <taxon>Halomonas</taxon>
    </lineage>
</organism>
<accession>A0A1R4I001</accession>
<sequence>MFCRERYKSGSKLCSAVLIVFSLFVLGNIAKAQELQWDESIEQGRLENGFRYIIHGSDNPDEPFNLRLIVNAGSVDDEQRGMAHIVEHMVFRSNRAHEPDVFAFLDSIGWETGKQVNAVTRQTETQFMIRTRPDDALDIRESIILLNDLAFGAKMLGTDWDVEREVIFEEMRRGQSVASRVNDAKKAIVRNGSRYVDRPTIGRLEDIQAVTAEQITAFYKKFYVPGNMTLIVSGYVDTDETITSIHESFGQEAFVEPPIRDYIELPLEPGLVIGKVQDDQGTSSAVTYGFRSPVAPHATLEGQYARLQNYFIRKLLFNEIRNTPLAISSDFKMVSTLRSSNNERLITAISAKTTDYANGLEAVLTEVERLNRDGLNEGEFEALKDSARQAVQRNRELVAQRDFAKWEDKLSEAVIKNTVEENYTEKSARLLSWIEEMTIEELNARARYLLSSPDQFLFYQVPGDRQADLPSVEEVMALAEEVSQGSLAVIEHAEHQPVSSFSDERETPEPLDAYEEVNLSDGQVNGAYPVSHRVSYPQDGITEWQLENGDKVVWLNRSTPSGNIYVKALSSAGYFNNKVSPWLSQLAVQIWEQADVDVVVSSRLEAWEQKNEIDWSWAHKQNELDIATIIGRDKLDSLFKSYLIRQNHWRFDSGAMADVQNQLFEQINARSANSMLEEAFFSASEELHPSENEAEQLAANDIVSAINELQKQPVTIFLVGELSESEILENVLPYISSIHRESTLLSSYGSIPDGDRYLASEVFDDQRAMIRIKSESSYQWTPERAFVVSTLNPIIKRALKRKLRHELGGIYTLSFEITLDRDNRARSEAKFYTGSEKVPSIVAAYQDVMESLNDWMKSENFNQIREDVNYSEAIRMADSNTWLRRLALSYEAYDSPHYLGSFDDLGALVSEVSLSDVIGELMPMAHQSVFVGLPVTN</sequence>
<keyword evidence="5" id="KW-0482">Metalloprotease</keyword>
<name>A0A1R4I001_9GAMM</name>
<dbReference type="InterPro" id="IPR007863">
    <property type="entry name" value="Peptidase_M16_C"/>
</dbReference>
<evidence type="ECO:0000256" key="5">
    <source>
        <dbReference type="ARBA" id="ARBA00023049"/>
    </source>
</evidence>
<gene>
    <name evidence="8" type="ORF">CZ787_09650</name>
</gene>